<evidence type="ECO:0000313" key="2">
    <source>
        <dbReference type="Proteomes" id="UP000324222"/>
    </source>
</evidence>
<accession>A0A5B7FR97</accession>
<dbReference type="EMBL" id="VSRR010008633">
    <property type="protein sequence ID" value="MPC49042.1"/>
    <property type="molecule type" value="Genomic_DNA"/>
</dbReference>
<sequence>MTSLSTLTTKFST</sequence>
<reference evidence="1 2" key="1">
    <citation type="submission" date="2019-05" db="EMBL/GenBank/DDBJ databases">
        <title>Another draft genome of Portunus trituberculatus and its Hox gene families provides insights of decapod evolution.</title>
        <authorList>
            <person name="Jeong J.-H."/>
            <person name="Song I."/>
            <person name="Kim S."/>
            <person name="Choi T."/>
            <person name="Kim D."/>
            <person name="Ryu S."/>
            <person name="Kim W."/>
        </authorList>
    </citation>
    <scope>NUCLEOTIDE SEQUENCE [LARGE SCALE GENOMIC DNA]</scope>
    <source>
        <tissue evidence="1">Muscle</tissue>
    </source>
</reference>
<dbReference type="Proteomes" id="UP000324222">
    <property type="component" value="Unassembled WGS sequence"/>
</dbReference>
<gene>
    <name evidence="1" type="ORF">E2C01_042832</name>
</gene>
<comment type="caution">
    <text evidence="1">The sequence shown here is derived from an EMBL/GenBank/DDBJ whole genome shotgun (WGS) entry which is preliminary data.</text>
</comment>
<proteinExistence type="predicted"/>
<protein>
    <submittedName>
        <fullName evidence="1">Uncharacterized protein</fullName>
    </submittedName>
</protein>
<evidence type="ECO:0000313" key="1">
    <source>
        <dbReference type="EMBL" id="MPC49042.1"/>
    </source>
</evidence>
<keyword evidence="2" id="KW-1185">Reference proteome</keyword>
<name>A0A5B7FR97_PORTR</name>
<organism evidence="1 2">
    <name type="scientific">Portunus trituberculatus</name>
    <name type="common">Swimming crab</name>
    <name type="synonym">Neptunus trituberculatus</name>
    <dbReference type="NCBI Taxonomy" id="210409"/>
    <lineage>
        <taxon>Eukaryota</taxon>
        <taxon>Metazoa</taxon>
        <taxon>Ecdysozoa</taxon>
        <taxon>Arthropoda</taxon>
        <taxon>Crustacea</taxon>
        <taxon>Multicrustacea</taxon>
        <taxon>Malacostraca</taxon>
        <taxon>Eumalacostraca</taxon>
        <taxon>Eucarida</taxon>
        <taxon>Decapoda</taxon>
        <taxon>Pleocyemata</taxon>
        <taxon>Brachyura</taxon>
        <taxon>Eubrachyura</taxon>
        <taxon>Portunoidea</taxon>
        <taxon>Portunidae</taxon>
        <taxon>Portuninae</taxon>
        <taxon>Portunus</taxon>
    </lineage>
</organism>